<dbReference type="EMBL" id="KB302392">
    <property type="protein sequence ID" value="ELU04369.1"/>
    <property type="molecule type" value="Genomic_DNA"/>
</dbReference>
<name>R7UEG7_CAPTE</name>
<evidence type="ECO:0000313" key="4">
    <source>
        <dbReference type="Proteomes" id="UP000014760"/>
    </source>
</evidence>
<dbReference type="OrthoDB" id="2635at2759"/>
<dbReference type="Pfam" id="PF06201">
    <property type="entry name" value="PITH"/>
    <property type="match status" value="1"/>
</dbReference>
<keyword evidence="4" id="KW-1185">Reference proteome</keyword>
<dbReference type="GO" id="GO:0005737">
    <property type="term" value="C:cytoplasm"/>
    <property type="evidence" value="ECO:0007669"/>
    <property type="project" value="UniProtKB-ARBA"/>
</dbReference>
<reference evidence="2 4" key="2">
    <citation type="journal article" date="2013" name="Nature">
        <title>Insights into bilaterian evolution from three spiralian genomes.</title>
        <authorList>
            <person name="Simakov O."/>
            <person name="Marletaz F."/>
            <person name="Cho S.J."/>
            <person name="Edsinger-Gonzales E."/>
            <person name="Havlak P."/>
            <person name="Hellsten U."/>
            <person name="Kuo D.H."/>
            <person name="Larsson T."/>
            <person name="Lv J."/>
            <person name="Arendt D."/>
            <person name="Savage R."/>
            <person name="Osoegawa K."/>
            <person name="de Jong P."/>
            <person name="Grimwood J."/>
            <person name="Chapman J.A."/>
            <person name="Shapiro H."/>
            <person name="Aerts A."/>
            <person name="Otillar R.P."/>
            <person name="Terry A.Y."/>
            <person name="Boore J.L."/>
            <person name="Grigoriev I.V."/>
            <person name="Lindberg D.R."/>
            <person name="Seaver E.C."/>
            <person name="Weisblat D.A."/>
            <person name="Putnam N.H."/>
            <person name="Rokhsar D.S."/>
        </authorList>
    </citation>
    <scope>NUCLEOTIDE SEQUENCE</scope>
    <source>
        <strain evidence="2 4">I ESC-2004</strain>
    </source>
</reference>
<dbReference type="AlphaFoldDB" id="R7UEG7"/>
<organism evidence="2">
    <name type="scientific">Capitella teleta</name>
    <name type="common">Polychaete worm</name>
    <dbReference type="NCBI Taxonomy" id="283909"/>
    <lineage>
        <taxon>Eukaryota</taxon>
        <taxon>Metazoa</taxon>
        <taxon>Spiralia</taxon>
        <taxon>Lophotrochozoa</taxon>
        <taxon>Annelida</taxon>
        <taxon>Polychaeta</taxon>
        <taxon>Sedentaria</taxon>
        <taxon>Scolecida</taxon>
        <taxon>Capitellidae</taxon>
        <taxon>Capitella</taxon>
    </lineage>
</organism>
<dbReference type="InterPro" id="IPR010400">
    <property type="entry name" value="PITH_dom"/>
</dbReference>
<feature type="domain" description="PITH" evidence="1">
    <location>
        <begin position="21"/>
        <end position="92"/>
    </location>
</feature>
<dbReference type="HOGENOM" id="CLU_2415404_0_0_1"/>
<reference evidence="3" key="3">
    <citation type="submission" date="2015-06" db="UniProtKB">
        <authorList>
            <consortium name="EnsemblMetazoa"/>
        </authorList>
    </citation>
    <scope>IDENTIFICATION</scope>
</reference>
<dbReference type="EnsemblMetazoa" id="CapteT106368">
    <property type="protein sequence ID" value="CapteP106368"/>
    <property type="gene ID" value="CapteG106368"/>
</dbReference>
<dbReference type="PROSITE" id="PS51532">
    <property type="entry name" value="PITH"/>
    <property type="match status" value="1"/>
</dbReference>
<dbReference type="SUPFAM" id="SSF49785">
    <property type="entry name" value="Galactose-binding domain-like"/>
    <property type="match status" value="1"/>
</dbReference>
<sequence>MAGHGHSHGCGGCDHSDELTVSEAELASQYSLFQKIDTFKVQCLNEVVDGSGKEVFKPWDQRLNVDKASSSIIARHSLPQSTEKSFISIALL</sequence>
<gene>
    <name evidence="2" type="ORF">CAPTEDRAFT_106368</name>
</gene>
<reference evidence="4" key="1">
    <citation type="submission" date="2012-12" db="EMBL/GenBank/DDBJ databases">
        <authorList>
            <person name="Hellsten U."/>
            <person name="Grimwood J."/>
            <person name="Chapman J.A."/>
            <person name="Shapiro H."/>
            <person name="Aerts A."/>
            <person name="Otillar R.P."/>
            <person name="Terry A.Y."/>
            <person name="Boore J.L."/>
            <person name="Simakov O."/>
            <person name="Marletaz F."/>
            <person name="Cho S.-J."/>
            <person name="Edsinger-Gonzales E."/>
            <person name="Havlak P."/>
            <person name="Kuo D.-H."/>
            <person name="Larsson T."/>
            <person name="Lv J."/>
            <person name="Arendt D."/>
            <person name="Savage R."/>
            <person name="Osoegawa K."/>
            <person name="de Jong P."/>
            <person name="Lindberg D.R."/>
            <person name="Seaver E.C."/>
            <person name="Weisblat D.A."/>
            <person name="Putnam N.H."/>
            <person name="Grigoriev I.V."/>
            <person name="Rokhsar D.S."/>
        </authorList>
    </citation>
    <scope>NUCLEOTIDE SEQUENCE</scope>
    <source>
        <strain evidence="4">I ESC-2004</strain>
    </source>
</reference>
<evidence type="ECO:0000313" key="3">
    <source>
        <dbReference type="EnsemblMetazoa" id="CapteP106368"/>
    </source>
</evidence>
<accession>R7UEG7</accession>
<dbReference type="EMBL" id="AMQN01044860">
    <property type="status" value="NOT_ANNOTATED_CDS"/>
    <property type="molecule type" value="Genomic_DNA"/>
</dbReference>
<dbReference type="Proteomes" id="UP000014760">
    <property type="component" value="Unassembled WGS sequence"/>
</dbReference>
<proteinExistence type="predicted"/>
<dbReference type="InterPro" id="IPR037047">
    <property type="entry name" value="PITH_dom_sf"/>
</dbReference>
<evidence type="ECO:0000259" key="1">
    <source>
        <dbReference type="PROSITE" id="PS51532"/>
    </source>
</evidence>
<protein>
    <recommendedName>
        <fullName evidence="1">PITH domain-containing protein</fullName>
    </recommendedName>
</protein>
<evidence type="ECO:0000313" key="2">
    <source>
        <dbReference type="EMBL" id="ELU04369.1"/>
    </source>
</evidence>
<dbReference type="InterPro" id="IPR008979">
    <property type="entry name" value="Galactose-bd-like_sf"/>
</dbReference>
<dbReference type="Gene3D" id="2.60.120.470">
    <property type="entry name" value="PITH domain"/>
    <property type="match status" value="1"/>
</dbReference>